<dbReference type="AlphaFoldDB" id="A0A9P7U7F7"/>
<evidence type="ECO:0000313" key="2">
    <source>
        <dbReference type="Proteomes" id="UP000707071"/>
    </source>
</evidence>
<gene>
    <name evidence="1" type="ORF">E4U09_000272</name>
</gene>
<proteinExistence type="predicted"/>
<accession>A0A9P7U7F7</accession>
<comment type="caution">
    <text evidence="1">The sequence shown here is derived from an EMBL/GenBank/DDBJ whole genome shotgun (WGS) entry which is preliminary data.</text>
</comment>
<dbReference type="EMBL" id="SRRH01000105">
    <property type="protein sequence ID" value="KAG6299060.1"/>
    <property type="molecule type" value="Genomic_DNA"/>
</dbReference>
<reference evidence="1 2" key="1">
    <citation type="journal article" date="2020" name="bioRxiv">
        <title>Whole genome comparisons of ergot fungi reveals the divergence and evolution of species within the genus Claviceps are the result of varying mechanisms driving genome evolution and host range expansion.</title>
        <authorList>
            <person name="Wyka S.A."/>
            <person name="Mondo S.J."/>
            <person name="Liu M."/>
            <person name="Dettman J."/>
            <person name="Nalam V."/>
            <person name="Broders K.D."/>
        </authorList>
    </citation>
    <scope>NUCLEOTIDE SEQUENCE [LARGE SCALE GENOMIC DNA]</scope>
    <source>
        <strain evidence="1 2">Clav52</strain>
    </source>
</reference>
<dbReference type="Proteomes" id="UP000707071">
    <property type="component" value="Unassembled WGS sequence"/>
</dbReference>
<organism evidence="1 2">
    <name type="scientific">Claviceps aff. purpurea</name>
    <dbReference type="NCBI Taxonomy" id="1967640"/>
    <lineage>
        <taxon>Eukaryota</taxon>
        <taxon>Fungi</taxon>
        <taxon>Dikarya</taxon>
        <taxon>Ascomycota</taxon>
        <taxon>Pezizomycotina</taxon>
        <taxon>Sordariomycetes</taxon>
        <taxon>Hypocreomycetidae</taxon>
        <taxon>Hypocreales</taxon>
        <taxon>Clavicipitaceae</taxon>
        <taxon>Claviceps</taxon>
    </lineage>
</organism>
<protein>
    <submittedName>
        <fullName evidence="1">Uncharacterized protein</fullName>
    </submittedName>
</protein>
<sequence length="112" mass="12469">MPLSGYIHVVVDAVKASYPIVMRKNRFVITDNPEQEFTAITVIWRDQEVPGVDCSTKKKPATAILRRNRDTTSPIQSICPFFNSLAPSEIEEATLTSSISTSAFTPEKLPAW</sequence>
<evidence type="ECO:0000313" key="1">
    <source>
        <dbReference type="EMBL" id="KAG6299060.1"/>
    </source>
</evidence>
<keyword evidence="2" id="KW-1185">Reference proteome</keyword>
<name>A0A9P7U7F7_9HYPO</name>